<gene>
    <name evidence="2" type="ORF">Lfee_1506</name>
    <name evidence="4" type="ORF">NCTC11978_01129</name>
    <name evidence="3" type="ORF">NCTC12022_03078</name>
</gene>
<keyword evidence="5" id="KW-1185">Reference proteome</keyword>
<dbReference type="Proteomes" id="UP000254033">
    <property type="component" value="Unassembled WGS sequence"/>
</dbReference>
<feature type="transmembrane region" description="Helical" evidence="1">
    <location>
        <begin position="179"/>
        <end position="202"/>
    </location>
</feature>
<evidence type="ECO:0008006" key="8">
    <source>
        <dbReference type="Google" id="ProtNLM"/>
    </source>
</evidence>
<dbReference type="EMBL" id="UGNY01000001">
    <property type="protein sequence ID" value="STX37951.1"/>
    <property type="molecule type" value="Genomic_DNA"/>
</dbReference>
<dbReference type="PATRIC" id="fig|453.4.peg.1651"/>
<sequence length="210" mass="22220">MAKESVVVTEHPHCSHTYKRISWSAIVIGALVALGLDFLLNLFGLAIGLSAFTMSDAGASTVVIGGMLGVLIGIIAAMLAAGYAAGYLGRLYCPQRNLGILYGFSTWTLALILSALITVPLTHHVTNYTQIASPSISVITKKSMDTGKVVSAATVSPASHHQNVHQKAMNVTAPTQTTAWSVFCVFILFFISAVSCCFGACWGMSCCRED</sequence>
<dbReference type="Proteomes" id="UP000251942">
    <property type="component" value="Unassembled WGS sequence"/>
</dbReference>
<proteinExistence type="predicted"/>
<evidence type="ECO:0000313" key="6">
    <source>
        <dbReference type="Proteomes" id="UP000251942"/>
    </source>
</evidence>
<reference evidence="6 7" key="2">
    <citation type="submission" date="2018-06" db="EMBL/GenBank/DDBJ databases">
        <authorList>
            <consortium name="Pathogen Informatics"/>
            <person name="Doyle S."/>
        </authorList>
    </citation>
    <scope>NUCLEOTIDE SEQUENCE [LARGE SCALE GENOMIC DNA]</scope>
    <source>
        <strain evidence="4 7">NCTC11978</strain>
        <strain evidence="3 6">NCTC12022</strain>
    </source>
</reference>
<evidence type="ECO:0000313" key="3">
    <source>
        <dbReference type="EMBL" id="SPX62320.1"/>
    </source>
</evidence>
<dbReference type="EMBL" id="UASS01000037">
    <property type="protein sequence ID" value="SPX62320.1"/>
    <property type="molecule type" value="Genomic_DNA"/>
</dbReference>
<dbReference type="EMBL" id="LNYB01000068">
    <property type="protein sequence ID" value="KTC98549.1"/>
    <property type="molecule type" value="Genomic_DNA"/>
</dbReference>
<keyword evidence="1" id="KW-1133">Transmembrane helix</keyword>
<feature type="transmembrane region" description="Helical" evidence="1">
    <location>
        <begin position="63"/>
        <end position="88"/>
    </location>
</feature>
<evidence type="ECO:0000313" key="2">
    <source>
        <dbReference type="EMBL" id="KTC98549.1"/>
    </source>
</evidence>
<organism evidence="2 5">
    <name type="scientific">Legionella feeleii</name>
    <dbReference type="NCBI Taxonomy" id="453"/>
    <lineage>
        <taxon>Bacteria</taxon>
        <taxon>Pseudomonadati</taxon>
        <taxon>Pseudomonadota</taxon>
        <taxon>Gammaproteobacteria</taxon>
        <taxon>Legionellales</taxon>
        <taxon>Legionellaceae</taxon>
        <taxon>Legionella</taxon>
    </lineage>
</organism>
<dbReference type="STRING" id="453.Lfee_1506"/>
<protein>
    <recommendedName>
        <fullName evidence="8">Transmembrane protein</fullName>
    </recommendedName>
</protein>
<evidence type="ECO:0000256" key="1">
    <source>
        <dbReference type="SAM" id="Phobius"/>
    </source>
</evidence>
<dbReference type="Proteomes" id="UP000054698">
    <property type="component" value="Unassembled WGS sequence"/>
</dbReference>
<dbReference type="RefSeq" id="WP_058445452.1">
    <property type="nucleotide sequence ID" value="NZ_CAAAHT010000037.1"/>
</dbReference>
<accession>A0A0W0TT09</accession>
<keyword evidence="1" id="KW-0812">Transmembrane</keyword>
<feature type="transmembrane region" description="Helical" evidence="1">
    <location>
        <begin position="100"/>
        <end position="119"/>
    </location>
</feature>
<evidence type="ECO:0000313" key="4">
    <source>
        <dbReference type="EMBL" id="STX37951.1"/>
    </source>
</evidence>
<evidence type="ECO:0000313" key="7">
    <source>
        <dbReference type="Proteomes" id="UP000254033"/>
    </source>
</evidence>
<evidence type="ECO:0000313" key="5">
    <source>
        <dbReference type="Proteomes" id="UP000054698"/>
    </source>
</evidence>
<dbReference type="OrthoDB" id="5654176at2"/>
<feature type="transmembrane region" description="Helical" evidence="1">
    <location>
        <begin position="21"/>
        <end position="43"/>
    </location>
</feature>
<reference evidence="2 5" key="1">
    <citation type="submission" date="2015-11" db="EMBL/GenBank/DDBJ databases">
        <title>Genomic analysis of 38 Legionella species identifies large and diverse effector repertoires.</title>
        <authorList>
            <person name="Burstein D."/>
            <person name="Amaro F."/>
            <person name="Zusman T."/>
            <person name="Lifshitz Z."/>
            <person name="Cohen O."/>
            <person name="Gilbert J.A."/>
            <person name="Pupko T."/>
            <person name="Shuman H.A."/>
            <person name="Segal G."/>
        </authorList>
    </citation>
    <scope>NUCLEOTIDE SEQUENCE [LARGE SCALE GENOMIC DNA]</scope>
    <source>
        <strain evidence="2 5">WO-44C</strain>
    </source>
</reference>
<keyword evidence="1" id="KW-0472">Membrane</keyword>
<name>A0A0W0TT09_9GAMM</name>
<dbReference type="AlphaFoldDB" id="A0A0W0TT09"/>